<comment type="similarity">
    <text evidence="1">Belongs to the 'phage' integrase family.</text>
</comment>
<sequence>MAKKGENIYKRKDGRWEGRYIKNRDVSHRIIYGYVYGKKYGEVKEKLTVMKAKIIAAPFAINRYHGTLSDWLSFWMTDIMKKNIKSTTYYSYYRLIDNHILGTLGEGCLHEFSRRTIQDFIDSLEYSGLSSGTIRNIYNILKKSLNAAVQREYLEANPCKDVILPKYRRKKVHALTLVQQEMLETHAFRDKDCSPIILALYSGMRIGEISGLKWSDIDFEENTISVKRTVSRILNEATAASKTKIDMNTPKTWESERSIPLAENLKNYLLEKRKYACSDHVISCRGKFAEPRVINYRFQKIVASAGLEKTHFHVLRHTFATRCLENGVDIASLSKLLGHQSTRMTLDTYTDSMLEKRQEAIQILDERLAGIS</sequence>
<dbReference type="InterPro" id="IPR050090">
    <property type="entry name" value="Tyrosine_recombinase_XerCD"/>
</dbReference>
<evidence type="ECO:0000256" key="2">
    <source>
        <dbReference type="ARBA" id="ARBA00022908"/>
    </source>
</evidence>
<dbReference type="InterPro" id="IPR044068">
    <property type="entry name" value="CB"/>
</dbReference>
<dbReference type="SUPFAM" id="SSF56349">
    <property type="entry name" value="DNA breaking-rejoining enzymes"/>
    <property type="match status" value="1"/>
</dbReference>
<comment type="caution">
    <text evidence="8">The sequence shown here is derived from an EMBL/GenBank/DDBJ whole genome shotgun (WGS) entry which is preliminary data.</text>
</comment>
<evidence type="ECO:0000259" key="7">
    <source>
        <dbReference type="PROSITE" id="PS51900"/>
    </source>
</evidence>
<evidence type="ECO:0000256" key="4">
    <source>
        <dbReference type="ARBA" id="ARBA00023172"/>
    </source>
</evidence>
<dbReference type="EMBL" id="JAEDXU010000012">
    <property type="protein sequence ID" value="MBP1048118.1"/>
    <property type="molecule type" value="Genomic_DNA"/>
</dbReference>
<evidence type="ECO:0000313" key="9">
    <source>
        <dbReference type="Proteomes" id="UP000673375"/>
    </source>
</evidence>
<name>A0ABS4CNP8_9ENTE</name>
<dbReference type="InterPro" id="IPR011010">
    <property type="entry name" value="DNA_brk_join_enz"/>
</dbReference>
<dbReference type="InterPro" id="IPR013762">
    <property type="entry name" value="Integrase-like_cat_sf"/>
</dbReference>
<accession>A0ABS4CNP8</accession>
<gene>
    <name evidence="8" type="ORF">I6N96_17635</name>
</gene>
<evidence type="ECO:0000256" key="1">
    <source>
        <dbReference type="ARBA" id="ARBA00008857"/>
    </source>
</evidence>
<protein>
    <submittedName>
        <fullName evidence="8">Site-specific integrase</fullName>
    </submittedName>
</protein>
<dbReference type="Gene3D" id="1.10.150.130">
    <property type="match status" value="1"/>
</dbReference>
<keyword evidence="9" id="KW-1185">Reference proteome</keyword>
<dbReference type="Pfam" id="PF00589">
    <property type="entry name" value="Phage_integrase"/>
    <property type="match status" value="1"/>
</dbReference>
<feature type="domain" description="Tyr recombinase" evidence="6">
    <location>
        <begin position="170"/>
        <end position="362"/>
    </location>
</feature>
<evidence type="ECO:0000256" key="3">
    <source>
        <dbReference type="ARBA" id="ARBA00023125"/>
    </source>
</evidence>
<dbReference type="PROSITE" id="PS51898">
    <property type="entry name" value="TYR_RECOMBINASE"/>
    <property type="match status" value="1"/>
</dbReference>
<proteinExistence type="inferred from homology"/>
<dbReference type="PANTHER" id="PTHR30349">
    <property type="entry name" value="PHAGE INTEGRASE-RELATED"/>
    <property type="match status" value="1"/>
</dbReference>
<keyword evidence="3 5" id="KW-0238">DNA-binding</keyword>
<keyword evidence="4" id="KW-0233">DNA recombination</keyword>
<dbReference type="Pfam" id="PF14659">
    <property type="entry name" value="Phage_int_SAM_3"/>
    <property type="match status" value="1"/>
</dbReference>
<keyword evidence="2" id="KW-0229">DNA integration</keyword>
<evidence type="ECO:0000313" key="8">
    <source>
        <dbReference type="EMBL" id="MBP1048118.1"/>
    </source>
</evidence>
<dbReference type="PANTHER" id="PTHR30349:SF41">
    <property type="entry name" value="INTEGRASE_RECOMBINASE PROTEIN MJ0367-RELATED"/>
    <property type="match status" value="1"/>
</dbReference>
<reference evidence="8 9" key="1">
    <citation type="submission" date="2020-12" db="EMBL/GenBank/DDBJ databases">
        <title>Vagococcus allomyrinae sp. nov. and Enterococcus lavae sp. nov., isolated from the larvae of Allomyrina dichotoma.</title>
        <authorList>
            <person name="Lee S.D."/>
        </authorList>
    </citation>
    <scope>NUCLEOTIDE SEQUENCE [LARGE SCALE GENOMIC DNA]</scope>
    <source>
        <strain evidence="8 9">BWM-S5</strain>
    </source>
</reference>
<dbReference type="Proteomes" id="UP000673375">
    <property type="component" value="Unassembled WGS sequence"/>
</dbReference>
<dbReference type="InterPro" id="IPR002104">
    <property type="entry name" value="Integrase_catalytic"/>
</dbReference>
<dbReference type="InterPro" id="IPR010998">
    <property type="entry name" value="Integrase_recombinase_N"/>
</dbReference>
<dbReference type="CDD" id="cd01189">
    <property type="entry name" value="INT_ICEBs1_C_like"/>
    <property type="match status" value="1"/>
</dbReference>
<dbReference type="Gene3D" id="1.10.443.10">
    <property type="entry name" value="Intergrase catalytic core"/>
    <property type="match status" value="1"/>
</dbReference>
<evidence type="ECO:0000256" key="5">
    <source>
        <dbReference type="PROSITE-ProRule" id="PRU01248"/>
    </source>
</evidence>
<dbReference type="InterPro" id="IPR004107">
    <property type="entry name" value="Integrase_SAM-like_N"/>
</dbReference>
<evidence type="ECO:0000259" key="6">
    <source>
        <dbReference type="PROSITE" id="PS51898"/>
    </source>
</evidence>
<organism evidence="8 9">
    <name type="scientific">Enterococcus larvae</name>
    <dbReference type="NCBI Taxonomy" id="2794352"/>
    <lineage>
        <taxon>Bacteria</taxon>
        <taxon>Bacillati</taxon>
        <taxon>Bacillota</taxon>
        <taxon>Bacilli</taxon>
        <taxon>Lactobacillales</taxon>
        <taxon>Enterococcaceae</taxon>
        <taxon>Enterococcus</taxon>
    </lineage>
</organism>
<feature type="domain" description="Core-binding (CB)" evidence="7">
    <location>
        <begin position="62"/>
        <end position="149"/>
    </location>
</feature>
<dbReference type="PROSITE" id="PS51900">
    <property type="entry name" value="CB"/>
    <property type="match status" value="1"/>
</dbReference>